<dbReference type="SUPFAM" id="SSF48371">
    <property type="entry name" value="ARM repeat"/>
    <property type="match status" value="1"/>
</dbReference>
<proteinExistence type="predicted"/>
<evidence type="ECO:0000313" key="1">
    <source>
        <dbReference type="EMBL" id="KAK9016831.1"/>
    </source>
</evidence>
<comment type="caution">
    <text evidence="1">The sequence shown here is derived from an EMBL/GenBank/DDBJ whole genome shotgun (WGS) entry which is preliminary data.</text>
</comment>
<dbReference type="InterPro" id="IPR016024">
    <property type="entry name" value="ARM-type_fold"/>
</dbReference>
<gene>
    <name evidence="1" type="ORF">V6N11_079324</name>
</gene>
<dbReference type="EMBL" id="JBBPBN010000020">
    <property type="protein sequence ID" value="KAK9016831.1"/>
    <property type="molecule type" value="Genomic_DNA"/>
</dbReference>
<accession>A0ABR2RV71</accession>
<evidence type="ECO:0000313" key="2">
    <source>
        <dbReference type="Proteomes" id="UP001396334"/>
    </source>
</evidence>
<reference evidence="1 2" key="1">
    <citation type="journal article" date="2024" name="G3 (Bethesda)">
        <title>Genome assembly of Hibiscus sabdariffa L. provides insights into metabolisms of medicinal natural products.</title>
        <authorList>
            <person name="Kim T."/>
        </authorList>
    </citation>
    <scope>NUCLEOTIDE SEQUENCE [LARGE SCALE GENOMIC DNA]</scope>
    <source>
        <strain evidence="1">TK-2024</strain>
        <tissue evidence="1">Old leaves</tissue>
    </source>
</reference>
<dbReference type="Proteomes" id="UP001396334">
    <property type="component" value="Unassembled WGS sequence"/>
</dbReference>
<name>A0ABR2RV71_9ROSI</name>
<sequence length="90" mass="10324">MKEDREALNEPGAVPHLLELLHDNSEEPRDNAAEAFIDFFEDPLQHEIISQVADHPSFQSMQNRLGRIHTTSDDRTVGSMRQMTVDQETH</sequence>
<protein>
    <submittedName>
        <fullName evidence="1">Uncharacterized protein</fullName>
    </submittedName>
</protein>
<organism evidence="1 2">
    <name type="scientific">Hibiscus sabdariffa</name>
    <name type="common">roselle</name>
    <dbReference type="NCBI Taxonomy" id="183260"/>
    <lineage>
        <taxon>Eukaryota</taxon>
        <taxon>Viridiplantae</taxon>
        <taxon>Streptophyta</taxon>
        <taxon>Embryophyta</taxon>
        <taxon>Tracheophyta</taxon>
        <taxon>Spermatophyta</taxon>
        <taxon>Magnoliopsida</taxon>
        <taxon>eudicotyledons</taxon>
        <taxon>Gunneridae</taxon>
        <taxon>Pentapetalae</taxon>
        <taxon>rosids</taxon>
        <taxon>malvids</taxon>
        <taxon>Malvales</taxon>
        <taxon>Malvaceae</taxon>
        <taxon>Malvoideae</taxon>
        <taxon>Hibiscus</taxon>
    </lineage>
</organism>
<keyword evidence="2" id="KW-1185">Reference proteome</keyword>